<evidence type="ECO:0000313" key="2">
    <source>
        <dbReference type="EMBL" id="MBL0388619.1"/>
    </source>
</evidence>
<evidence type="ECO:0000313" key="3">
    <source>
        <dbReference type="Proteomes" id="UP000602284"/>
    </source>
</evidence>
<dbReference type="HAMAP" id="MF_01270">
    <property type="entry name" value="AnhMurNAc_kinase"/>
    <property type="match status" value="1"/>
</dbReference>
<proteinExistence type="inferred from homology"/>
<comment type="caution">
    <text evidence="2">The sequence shown here is derived from an EMBL/GenBank/DDBJ whole genome shotgun (WGS) entry which is preliminary data.</text>
</comment>
<accession>A0ABS1JED8</accession>
<comment type="similarity">
    <text evidence="1">Belongs to the anhydro-N-acetylmuramic acid kinase family.</text>
</comment>
<keyword evidence="1" id="KW-0119">Carbohydrate metabolism</keyword>
<keyword evidence="1" id="KW-0547">Nucleotide-binding</keyword>
<name>A0ABS1JED8_9BACL</name>
<comment type="function">
    <text evidence="1">Catalyzes the specific phosphorylation of 1,6-anhydro-N-acetylmuramic acid (anhMurNAc) with the simultaneous cleavage of the 1,6-anhydro ring, generating MurNAc-6-P. Is required for the utilization of anhMurNAc either imported from the medium or derived from its own cell wall murein, and thus plays a role in cell wall recycling.</text>
</comment>
<dbReference type="PANTHER" id="PTHR30605:SF0">
    <property type="entry name" value="ANHYDRO-N-ACETYLMURAMIC ACID KINASE"/>
    <property type="match status" value="1"/>
</dbReference>
<dbReference type="SUPFAM" id="SSF53067">
    <property type="entry name" value="Actin-like ATPase domain"/>
    <property type="match status" value="1"/>
</dbReference>
<organism evidence="2 3">
    <name type="scientific">Tumebacillus amylolyticus</name>
    <dbReference type="NCBI Taxonomy" id="2801339"/>
    <lineage>
        <taxon>Bacteria</taxon>
        <taxon>Bacillati</taxon>
        <taxon>Bacillota</taxon>
        <taxon>Bacilli</taxon>
        <taxon>Bacillales</taxon>
        <taxon>Alicyclobacillaceae</taxon>
        <taxon>Tumebacillus</taxon>
    </lineage>
</organism>
<dbReference type="EMBL" id="JAEQNB010000006">
    <property type="protein sequence ID" value="MBL0388619.1"/>
    <property type="molecule type" value="Genomic_DNA"/>
</dbReference>
<dbReference type="NCBIfam" id="NF007142">
    <property type="entry name" value="PRK09585.2-1"/>
    <property type="match status" value="1"/>
</dbReference>
<dbReference type="InterPro" id="IPR043129">
    <property type="entry name" value="ATPase_NBD"/>
</dbReference>
<comment type="pathway">
    <text evidence="1">Cell wall biogenesis; peptidoglycan recycling.</text>
</comment>
<keyword evidence="1" id="KW-0067">ATP-binding</keyword>
<dbReference type="GO" id="GO:0016301">
    <property type="term" value="F:kinase activity"/>
    <property type="evidence" value="ECO:0007669"/>
    <property type="project" value="UniProtKB-KW"/>
</dbReference>
<dbReference type="Pfam" id="PF03702">
    <property type="entry name" value="AnmK"/>
    <property type="match status" value="1"/>
</dbReference>
<feature type="binding site" evidence="1">
    <location>
        <begin position="10"/>
        <end position="17"/>
    </location>
    <ligand>
        <name>ATP</name>
        <dbReference type="ChEBI" id="CHEBI:30616"/>
    </ligand>
</feature>
<comment type="catalytic activity">
    <reaction evidence="1">
        <text>1,6-anhydro-N-acetyl-beta-muramate + ATP + H2O = N-acetyl-D-muramate 6-phosphate + ADP + H(+)</text>
        <dbReference type="Rhea" id="RHEA:24952"/>
        <dbReference type="ChEBI" id="CHEBI:15377"/>
        <dbReference type="ChEBI" id="CHEBI:15378"/>
        <dbReference type="ChEBI" id="CHEBI:30616"/>
        <dbReference type="ChEBI" id="CHEBI:58690"/>
        <dbReference type="ChEBI" id="CHEBI:58722"/>
        <dbReference type="ChEBI" id="CHEBI:456216"/>
        <dbReference type="EC" id="2.7.1.170"/>
    </reaction>
</comment>
<dbReference type="EC" id="2.7.1.170" evidence="1"/>
<reference evidence="2 3" key="1">
    <citation type="submission" date="2021-01" db="EMBL/GenBank/DDBJ databases">
        <title>Tumebacillus sp. strain ITR2 16S ribosomal RNA gene Genome sequencing and assembly.</title>
        <authorList>
            <person name="Kang M."/>
        </authorList>
    </citation>
    <scope>NUCLEOTIDE SEQUENCE [LARGE SCALE GENOMIC DNA]</scope>
    <source>
        <strain evidence="2 3">ITR2</strain>
    </source>
</reference>
<dbReference type="Gene3D" id="3.30.420.40">
    <property type="match status" value="2"/>
</dbReference>
<protein>
    <recommendedName>
        <fullName evidence="1">Anhydro-N-acetylmuramic acid kinase</fullName>
        <ecNumber evidence="1">2.7.1.170</ecNumber>
    </recommendedName>
    <alternativeName>
        <fullName evidence="1">AnhMurNAc kinase</fullName>
    </alternativeName>
</protein>
<evidence type="ECO:0000256" key="1">
    <source>
        <dbReference type="HAMAP-Rule" id="MF_01270"/>
    </source>
</evidence>
<keyword evidence="1 2" id="KW-0418">Kinase</keyword>
<dbReference type="CDD" id="cd24050">
    <property type="entry name" value="ASKHA_NBD_ANMK"/>
    <property type="match status" value="1"/>
</dbReference>
<dbReference type="RefSeq" id="WP_201637576.1">
    <property type="nucleotide sequence ID" value="NZ_JAEQNB010000006.1"/>
</dbReference>
<keyword evidence="3" id="KW-1185">Reference proteome</keyword>
<comment type="pathway">
    <text evidence="1">Amino-sugar metabolism; 1,6-anhydro-N-acetylmuramate degradation.</text>
</comment>
<keyword evidence="1 2" id="KW-0808">Transferase</keyword>
<sequence>MITCIGLMSGTSVDGVDVAITTISGEPPHVQVRLDHFETVPFSAEVRARIFRLFEPSVTAAEVSQMNFLLGHVFADAVLQVVERAGVDITNIMFIASHGQTVYHHPVAEEIAGYAVTSTLQIGEASVIAEKTGRPVVADFRVRDMAAGGQGAPLVPFVDALLFAAPDRGRILANIGGIANLTVLPRGASSEHSVAFDTGPGNMLVDGLVNRFTEGRQRYDEDGRLAQGGQVLEDFLAPWLQMPFFQQAPPKSTGRELFGEQMVDAWWRDAQAGGFRAEDVIATATAFTVRTFARAIREFILPHHVMDELIVGGGGSYNPVMLDGLRRELPQLNVLTQNEATGIPSDAKEAVAFAVLGYETYHRRPGNLPSATGAKRPVVLGKITWD</sequence>
<dbReference type="PANTHER" id="PTHR30605">
    <property type="entry name" value="ANHYDRO-N-ACETYLMURAMIC ACID KINASE"/>
    <property type="match status" value="1"/>
</dbReference>
<dbReference type="Proteomes" id="UP000602284">
    <property type="component" value="Unassembled WGS sequence"/>
</dbReference>
<gene>
    <name evidence="1" type="primary">anmK</name>
    <name evidence="2" type="ORF">JJB07_18600</name>
</gene>
<dbReference type="NCBIfam" id="NF007148">
    <property type="entry name" value="PRK09585.3-2"/>
    <property type="match status" value="1"/>
</dbReference>
<dbReference type="InterPro" id="IPR005338">
    <property type="entry name" value="Anhydro_N_Ac-Mur_kinase"/>
</dbReference>